<reference evidence="1 2" key="1">
    <citation type="submission" date="2020-05" db="EMBL/GenBank/DDBJ databases">
        <title>Ceratocystis lukuohia genome.</title>
        <authorList>
            <person name="Harrington T.C."/>
            <person name="Kim K."/>
            <person name="Mayers C.G."/>
        </authorList>
    </citation>
    <scope>NUCLEOTIDE SEQUENCE [LARGE SCALE GENOMIC DNA]</scope>
    <source>
        <strain evidence="1 2">C4212</strain>
    </source>
</reference>
<proteinExistence type="predicted"/>
<dbReference type="GeneID" id="98115026"/>
<dbReference type="EMBL" id="JABSNW010000001">
    <property type="protein sequence ID" value="KAL2891422.1"/>
    <property type="molecule type" value="Genomic_DNA"/>
</dbReference>
<evidence type="ECO:0000313" key="2">
    <source>
        <dbReference type="Proteomes" id="UP001610728"/>
    </source>
</evidence>
<dbReference type="InterPro" id="IPR051182">
    <property type="entry name" value="Euk_NMN_adenylyltrnsfrase"/>
</dbReference>
<comment type="caution">
    <text evidence="1">The sequence shown here is derived from an EMBL/GenBank/DDBJ whole genome shotgun (WGS) entry which is preliminary data.</text>
</comment>
<keyword evidence="2" id="KW-1185">Reference proteome</keyword>
<dbReference type="PANTHER" id="PTHR12039">
    <property type="entry name" value="NICOTINAMIDE MONONUCLEOTIDE ADENYLYLTRANSFERASE"/>
    <property type="match status" value="1"/>
</dbReference>
<name>A0ABR4MT21_9PEZI</name>
<evidence type="ECO:0000313" key="1">
    <source>
        <dbReference type="EMBL" id="KAL2891422.1"/>
    </source>
</evidence>
<sequence>MASNAAAHHAAYATLPPPQIPASQMTLETYQFPAHRLRTRLTEPNKTPLVLVACGSFSPITFLHLRMFPMAADYARHANTEFEVIGGFLSPVSDAYKKGGLAPSHHRIVGQIAPACHINQYLYVLYNDAIRQFDTCTLLCIPCTCIHTQLPPSTPKLITSKSNPFSVSAVSLRLQSMCEAAVPDEECGVTVDPWEALQPEGNFVRPTLPNGVLSADGKSYVKPRIALLAGADLVQTMSTPGVWAPEDLDHILGRFGAFIVERSGTDIEQAIDSLQKWRKNIHVIQQVFQNNMSSTQIRLHIKRDMSVQYRKS</sequence>
<organism evidence="1 2">
    <name type="scientific">Ceratocystis lukuohia</name>
    <dbReference type="NCBI Taxonomy" id="2019550"/>
    <lineage>
        <taxon>Eukaryota</taxon>
        <taxon>Fungi</taxon>
        <taxon>Dikarya</taxon>
        <taxon>Ascomycota</taxon>
        <taxon>Pezizomycotina</taxon>
        <taxon>Sordariomycetes</taxon>
        <taxon>Hypocreomycetidae</taxon>
        <taxon>Microascales</taxon>
        <taxon>Ceratocystidaceae</taxon>
        <taxon>Ceratocystis</taxon>
    </lineage>
</organism>
<gene>
    <name evidence="1" type="ORF">HOO65_010780</name>
</gene>
<dbReference type="RefSeq" id="XP_070862602.1">
    <property type="nucleotide sequence ID" value="XM_071005914.1"/>
</dbReference>
<dbReference type="Gene3D" id="3.40.50.620">
    <property type="entry name" value="HUPs"/>
    <property type="match status" value="2"/>
</dbReference>
<dbReference type="SUPFAM" id="SSF52374">
    <property type="entry name" value="Nucleotidylyl transferase"/>
    <property type="match status" value="1"/>
</dbReference>
<protein>
    <submittedName>
        <fullName evidence="1">Nicotinamide/nicotinic acid mononucleotide adenylyltransferase 1</fullName>
    </submittedName>
</protein>
<keyword evidence="1" id="KW-0808">Transferase</keyword>
<keyword evidence="1" id="KW-0548">Nucleotidyltransferase</keyword>
<dbReference type="PANTHER" id="PTHR12039:SF0">
    <property type="entry name" value="NICOTINAMIDE-NUCLEOTIDE ADENYLYLTRANSFERASE"/>
    <property type="match status" value="1"/>
</dbReference>
<dbReference type="Proteomes" id="UP001610728">
    <property type="component" value="Unassembled WGS sequence"/>
</dbReference>
<accession>A0ABR4MT21</accession>
<dbReference type="InterPro" id="IPR014729">
    <property type="entry name" value="Rossmann-like_a/b/a_fold"/>
</dbReference>
<dbReference type="GO" id="GO:0016779">
    <property type="term" value="F:nucleotidyltransferase activity"/>
    <property type="evidence" value="ECO:0007669"/>
    <property type="project" value="UniProtKB-KW"/>
</dbReference>